<dbReference type="InterPro" id="IPR025665">
    <property type="entry name" value="Beta-barrel_OMP_2"/>
</dbReference>
<evidence type="ECO:0000259" key="2">
    <source>
        <dbReference type="Pfam" id="PF13568"/>
    </source>
</evidence>
<dbReference type="AlphaFoldDB" id="A0A9D2ABB9"/>
<dbReference type="Proteomes" id="UP000824202">
    <property type="component" value="Unassembled WGS sequence"/>
</dbReference>
<feature type="domain" description="Outer membrane protein beta-barrel" evidence="2">
    <location>
        <begin position="69"/>
        <end position="256"/>
    </location>
</feature>
<evidence type="ECO:0000313" key="3">
    <source>
        <dbReference type="EMBL" id="HIX02650.1"/>
    </source>
</evidence>
<gene>
    <name evidence="3" type="ORF">H9863_00835</name>
</gene>
<dbReference type="Pfam" id="PF13568">
    <property type="entry name" value="OMP_b-brl_2"/>
    <property type="match status" value="1"/>
</dbReference>
<dbReference type="EMBL" id="DXFT01000017">
    <property type="protein sequence ID" value="HIX02650.1"/>
    <property type="molecule type" value="Genomic_DNA"/>
</dbReference>
<feature type="signal peptide" evidence="1">
    <location>
        <begin position="1"/>
        <end position="18"/>
    </location>
</feature>
<comment type="caution">
    <text evidence="3">The sequence shown here is derived from an EMBL/GenBank/DDBJ whole genome shotgun (WGS) entry which is preliminary data.</text>
</comment>
<reference evidence="3" key="1">
    <citation type="journal article" date="2021" name="PeerJ">
        <title>Extensive microbial diversity within the chicken gut microbiome revealed by metagenomics and culture.</title>
        <authorList>
            <person name="Gilroy R."/>
            <person name="Ravi A."/>
            <person name="Getino M."/>
            <person name="Pursley I."/>
            <person name="Horton D.L."/>
            <person name="Alikhan N.F."/>
            <person name="Baker D."/>
            <person name="Gharbi K."/>
            <person name="Hall N."/>
            <person name="Watson M."/>
            <person name="Adriaenssens E.M."/>
            <person name="Foster-Nyarko E."/>
            <person name="Jarju S."/>
            <person name="Secka A."/>
            <person name="Antonio M."/>
            <person name="Oren A."/>
            <person name="Chaudhuri R.R."/>
            <person name="La Ragione R."/>
            <person name="Hildebrand F."/>
            <person name="Pallen M.J."/>
        </authorList>
    </citation>
    <scope>NUCLEOTIDE SEQUENCE</scope>
    <source>
        <strain evidence="3">23274</strain>
    </source>
</reference>
<sequence>MKAILFLACMLAALSAFSQTPRDTTGGNGNNSEGKTKGMSVSELFAVGEKTYKKANLENYDRFKGHWKGFHFGFVNFVNLPDSHKEMNLRGGKSIAMQFNIVNRAISLSRRNNFGMITGLGLEYQRFRFSDENITLIKEKGNTIPVHVQDIYTEDNIDHVQRSSFKNLYLTIPFIFEVQFPAAKAAKKRIYASAGFMGGVRMHSKTKIVYRDSDDDKQKEKMKGNFHVVPFKVDVTGRIGYRNINIWGSYTLTNLFKSNTMPDLKVYTLGFGLLF</sequence>
<keyword evidence="1" id="KW-0732">Signal</keyword>
<protein>
    <submittedName>
        <fullName evidence="3">PorT family protein</fullName>
    </submittedName>
</protein>
<evidence type="ECO:0000256" key="1">
    <source>
        <dbReference type="SAM" id="SignalP"/>
    </source>
</evidence>
<name>A0A9D2ABB9_9BACT</name>
<evidence type="ECO:0000313" key="4">
    <source>
        <dbReference type="Proteomes" id="UP000824202"/>
    </source>
</evidence>
<reference evidence="3" key="2">
    <citation type="submission" date="2021-04" db="EMBL/GenBank/DDBJ databases">
        <authorList>
            <person name="Gilroy R."/>
        </authorList>
    </citation>
    <scope>NUCLEOTIDE SEQUENCE</scope>
    <source>
        <strain evidence="3">23274</strain>
    </source>
</reference>
<organism evidence="3 4">
    <name type="scientific">Candidatus Odoribacter faecigallinarum</name>
    <dbReference type="NCBI Taxonomy" id="2838706"/>
    <lineage>
        <taxon>Bacteria</taxon>
        <taxon>Pseudomonadati</taxon>
        <taxon>Bacteroidota</taxon>
        <taxon>Bacteroidia</taxon>
        <taxon>Bacteroidales</taxon>
        <taxon>Odoribacteraceae</taxon>
        <taxon>Odoribacter</taxon>
    </lineage>
</organism>
<feature type="chain" id="PRO_5039388903" evidence="1">
    <location>
        <begin position="19"/>
        <end position="275"/>
    </location>
</feature>
<accession>A0A9D2ABB9</accession>
<proteinExistence type="predicted"/>